<protein>
    <recommendedName>
        <fullName evidence="6">Transposase</fullName>
    </recommendedName>
</protein>
<dbReference type="PANTHER" id="PTHR34611">
    <property type="match status" value="1"/>
</dbReference>
<dbReference type="STRING" id="1385369.N825_02055"/>
<gene>
    <name evidence="4" type="ORF">N825_02055</name>
</gene>
<accession>W9HG26</accession>
<keyword evidence="1" id="KW-1133">Transmembrane helix</keyword>
<evidence type="ECO:0000256" key="1">
    <source>
        <dbReference type="SAM" id="Phobius"/>
    </source>
</evidence>
<name>W9HG26_9PROT</name>
<dbReference type="InterPro" id="IPR051699">
    <property type="entry name" value="Rpn/YhgA-like_nuclease"/>
</dbReference>
<dbReference type="OrthoDB" id="932587at2"/>
<keyword evidence="1" id="KW-0812">Transmembrane</keyword>
<dbReference type="Pfam" id="PF14261">
    <property type="entry name" value="DUF4351"/>
    <property type="match status" value="1"/>
</dbReference>
<keyword evidence="1" id="KW-0472">Membrane</keyword>
<evidence type="ECO:0000259" key="2">
    <source>
        <dbReference type="Pfam" id="PF04754"/>
    </source>
</evidence>
<keyword evidence="5" id="KW-1185">Reference proteome</keyword>
<evidence type="ECO:0000313" key="5">
    <source>
        <dbReference type="Proteomes" id="UP000019486"/>
    </source>
</evidence>
<dbReference type="Proteomes" id="UP000019486">
    <property type="component" value="Unassembled WGS sequence"/>
</dbReference>
<dbReference type="AlphaFoldDB" id="W9HG26"/>
<reference evidence="4 5" key="1">
    <citation type="submission" date="2013-08" db="EMBL/GenBank/DDBJ databases">
        <title>The genome sequence of Skermanella stibiiresistens.</title>
        <authorList>
            <person name="Zhu W."/>
            <person name="Wang G."/>
        </authorList>
    </citation>
    <scope>NUCLEOTIDE SEQUENCE [LARGE SCALE GENOMIC DNA]</scope>
    <source>
        <strain evidence="4 5">SB22</strain>
    </source>
</reference>
<dbReference type="EMBL" id="AVFL01000001">
    <property type="protein sequence ID" value="EWY42863.1"/>
    <property type="molecule type" value="Genomic_DNA"/>
</dbReference>
<feature type="transmembrane region" description="Helical" evidence="1">
    <location>
        <begin position="122"/>
        <end position="140"/>
    </location>
</feature>
<evidence type="ECO:0000313" key="4">
    <source>
        <dbReference type="EMBL" id="EWY42863.1"/>
    </source>
</evidence>
<evidence type="ECO:0000259" key="3">
    <source>
        <dbReference type="Pfam" id="PF14261"/>
    </source>
</evidence>
<dbReference type="PATRIC" id="fig|1385369.3.peg.402"/>
<feature type="domain" description="DUF4351" evidence="3">
    <location>
        <begin position="280"/>
        <end position="331"/>
    </location>
</feature>
<dbReference type="GO" id="GO:0006310">
    <property type="term" value="P:DNA recombination"/>
    <property type="evidence" value="ECO:0007669"/>
    <property type="project" value="TreeGrafter"/>
</dbReference>
<feature type="transmembrane region" description="Helical" evidence="1">
    <location>
        <begin position="211"/>
        <end position="234"/>
    </location>
</feature>
<proteinExistence type="predicted"/>
<evidence type="ECO:0008006" key="6">
    <source>
        <dbReference type="Google" id="ProtNLM"/>
    </source>
</evidence>
<organism evidence="4 5">
    <name type="scientific">Skermanella stibiiresistens SB22</name>
    <dbReference type="NCBI Taxonomy" id="1385369"/>
    <lineage>
        <taxon>Bacteria</taxon>
        <taxon>Pseudomonadati</taxon>
        <taxon>Pseudomonadota</taxon>
        <taxon>Alphaproteobacteria</taxon>
        <taxon>Rhodospirillales</taxon>
        <taxon>Azospirillaceae</taxon>
        <taxon>Skermanella</taxon>
    </lineage>
</organism>
<dbReference type="InterPro" id="IPR006842">
    <property type="entry name" value="Transposase_31"/>
</dbReference>
<feature type="domain" description="Transposase (putative) YhgA-like" evidence="2">
    <location>
        <begin position="15"/>
        <end position="212"/>
    </location>
</feature>
<dbReference type="InterPro" id="IPR025587">
    <property type="entry name" value="DUF4351"/>
</dbReference>
<dbReference type="RefSeq" id="WP_037446094.1">
    <property type="nucleotide sequence ID" value="NZ_AVFL01000001.1"/>
</dbReference>
<comment type="caution">
    <text evidence="4">The sequence shown here is derived from an EMBL/GenBank/DDBJ whole genome shotgun (WGS) entry which is preliminary data.</text>
</comment>
<dbReference type="Pfam" id="PF04754">
    <property type="entry name" value="Transposase_31"/>
    <property type="match status" value="1"/>
</dbReference>
<sequence length="342" mass="37673">MNDDDEDGGRRLIKRHDQFAKYLLDQPGIADAFLRERLPAAVSANLSDAVAVDRSESFVDAALRERRGDRVYSLGTRAGDPLLAWAVVEHKSQPDGNALPQLLTHVSGAAVKGAVRRVLPDGGVWMVPIPVFAIILYHGTRKWSLPTRLLDAYGVPEGMTEAGLLDFRYVLIDLETIADDDLSRHPDLQAGLLVLKYAGHDADPRETLERLLTIGAGAGLMVVMALVRYLFLAADSLDRAHLKMVLGRIVPEESEMIMSNALREYMAEARAEGVLVGEAKGKAEGKAEMLLRLLGRRFGPLPPETANRIRAASIEELDRWAETIFDARTLDAVFAEVRQPNH</sequence>
<dbReference type="PANTHER" id="PTHR34611:SF2">
    <property type="entry name" value="INACTIVE RECOMBINATION-PROMOTING NUCLEASE-LIKE PROTEIN RPNE-RELATED"/>
    <property type="match status" value="1"/>
</dbReference>
<dbReference type="GO" id="GO:1990238">
    <property type="term" value="F:double-stranded DNA endonuclease activity"/>
    <property type="evidence" value="ECO:0007669"/>
    <property type="project" value="TreeGrafter"/>
</dbReference>